<dbReference type="OrthoDB" id="2423701at2759"/>
<name>A0A420YAD5_9PEZI</name>
<proteinExistence type="predicted"/>
<dbReference type="EMBL" id="QVQW01000027">
    <property type="protein sequence ID" value="RKU44797.1"/>
    <property type="molecule type" value="Genomic_DNA"/>
</dbReference>
<evidence type="ECO:0000256" key="1">
    <source>
        <dbReference type="SAM" id="Phobius"/>
    </source>
</evidence>
<dbReference type="AlphaFoldDB" id="A0A420YAD5"/>
<evidence type="ECO:0000313" key="2">
    <source>
        <dbReference type="EMBL" id="RKU44797.1"/>
    </source>
</evidence>
<dbReference type="STRING" id="177199.A0A420YAD5"/>
<evidence type="ECO:0000313" key="3">
    <source>
        <dbReference type="Proteomes" id="UP000275385"/>
    </source>
</evidence>
<dbReference type="Proteomes" id="UP000275385">
    <property type="component" value="Unassembled WGS sequence"/>
</dbReference>
<comment type="caution">
    <text evidence="2">The sequence shown here is derived from an EMBL/GenBank/DDBJ whole genome shotgun (WGS) entry which is preliminary data.</text>
</comment>
<keyword evidence="1" id="KW-0812">Transmembrane</keyword>
<accession>A0A420YAD5</accession>
<evidence type="ECO:0008006" key="4">
    <source>
        <dbReference type="Google" id="ProtNLM"/>
    </source>
</evidence>
<keyword evidence="1" id="KW-1133">Transmembrane helix</keyword>
<keyword evidence="1" id="KW-0472">Membrane</keyword>
<feature type="transmembrane region" description="Helical" evidence="1">
    <location>
        <begin position="21"/>
        <end position="48"/>
    </location>
</feature>
<gene>
    <name evidence="2" type="ORF">DL546_007615</name>
</gene>
<sequence length="640" mass="73476">MTLLAMGTRELMQKKKTCRKLHITLLDLKPAAIARTLIFFDMMMFYALMKGEKVPGIEDAPTVMAYLYLGHVIPKNVNVKLNQTIERLLVSEIHTSFPAEWKAWEDLTVLPPSKEFAARRDPASVPLIERYKKKLPGALQELSDHIDNNWVTNPTLIDLDYVASARSEDAWRHDDTEEDKVPSIEADVFSEATKLMPESPGNTVLEHLGKTFDMLAILIIQFLPNRLMIEALTSEMTDVMERVAHDCLPSRSQPIGGIDPSNFPSKYDRIQYEQYPDDKPAHLEYNVLLNPPKLKNREHFRAEYMLMYDDKRVTDHFALRQPPGDRREDDDYDDYLAPMGQAVMGMEPVEKDSFMRENYQIWEQVPQTKVPLQRLLSRGALERWLYAHYLKICLPYTRPAAEGAPIHSLLNLIAFLRLVAHLRNIGYPTHWLSTVLANLCEDGVTITARAPRQLSTDQSFVDTVFPPLKMTISPWRAECTTLLSIWTPLLPFAFLAPQDALIPPSDVAEYIVSFHNHIVDNAHVRVPHFMLVFWNTSNGSEPPKDMRKFLLDDETGGTSTAAKEMKQHAIHVVNTFRYVTKTSTASFWLRRDVTEDMKKGKWNVYIRRNDTYASVRRGVSVADHVVEKRRWLDGDGSQKM</sequence>
<protein>
    <recommendedName>
        <fullName evidence="4">DUF4470 domain-containing protein</fullName>
    </recommendedName>
</protein>
<keyword evidence="3" id="KW-1185">Reference proteome</keyword>
<organism evidence="2 3">
    <name type="scientific">Coniochaeta pulveracea</name>
    <dbReference type="NCBI Taxonomy" id="177199"/>
    <lineage>
        <taxon>Eukaryota</taxon>
        <taxon>Fungi</taxon>
        <taxon>Dikarya</taxon>
        <taxon>Ascomycota</taxon>
        <taxon>Pezizomycotina</taxon>
        <taxon>Sordariomycetes</taxon>
        <taxon>Sordariomycetidae</taxon>
        <taxon>Coniochaetales</taxon>
        <taxon>Coniochaetaceae</taxon>
        <taxon>Coniochaeta</taxon>
    </lineage>
</organism>
<reference evidence="2 3" key="1">
    <citation type="submission" date="2018-08" db="EMBL/GenBank/DDBJ databases">
        <title>Draft genome of the lignicolous fungus Coniochaeta pulveracea.</title>
        <authorList>
            <person name="Borstlap C.J."/>
            <person name="De Witt R.N."/>
            <person name="Botha A."/>
            <person name="Volschenk H."/>
        </authorList>
    </citation>
    <scope>NUCLEOTIDE SEQUENCE [LARGE SCALE GENOMIC DNA]</scope>
    <source>
        <strain evidence="2 3">CAB683</strain>
    </source>
</reference>